<dbReference type="EMBL" id="QWET01000005">
    <property type="protein sequence ID" value="RIH65625.1"/>
    <property type="molecule type" value="Genomic_DNA"/>
</dbReference>
<sequence>MAIRKQKSLSKKDNGANGQSAKIEVMDCQNNGEKCKEHLAVINENYLESYQYLEGKNFRESIASLKNAFEKTHELQDTTCLKCAQLFRDTITESLEDIRDELQKMSTGIFKTKRYQSSYDEACDVLEELKKGK</sequence>
<evidence type="ECO:0000313" key="1">
    <source>
        <dbReference type="EMBL" id="RIH65625.1"/>
    </source>
</evidence>
<organism evidence="1 2">
    <name type="scientific">Mariniphaga sediminis</name>
    <dbReference type="NCBI Taxonomy" id="1628158"/>
    <lineage>
        <taxon>Bacteria</taxon>
        <taxon>Pseudomonadati</taxon>
        <taxon>Bacteroidota</taxon>
        <taxon>Bacteroidia</taxon>
        <taxon>Marinilabiliales</taxon>
        <taxon>Prolixibacteraceae</taxon>
        <taxon>Mariniphaga</taxon>
    </lineage>
</organism>
<dbReference type="Proteomes" id="UP000266441">
    <property type="component" value="Unassembled WGS sequence"/>
</dbReference>
<name>A0A399D0U5_9BACT</name>
<comment type="caution">
    <text evidence="1">The sequence shown here is derived from an EMBL/GenBank/DDBJ whole genome shotgun (WGS) entry which is preliminary data.</text>
</comment>
<dbReference type="AlphaFoldDB" id="A0A399D0U5"/>
<gene>
    <name evidence="1" type="ORF">D1164_08130</name>
</gene>
<accession>A0A399D0U5</accession>
<keyword evidence="2" id="KW-1185">Reference proteome</keyword>
<protein>
    <submittedName>
        <fullName evidence="1">Uncharacterized protein</fullName>
    </submittedName>
</protein>
<proteinExistence type="predicted"/>
<evidence type="ECO:0000313" key="2">
    <source>
        <dbReference type="Proteomes" id="UP000266441"/>
    </source>
</evidence>
<reference evidence="1 2" key="1">
    <citation type="journal article" date="2015" name="Int. J. Syst. Evol. Microbiol.">
        <title>Mariniphaga sediminis sp. nov., isolated from coastal sediment.</title>
        <authorList>
            <person name="Wang F.Q."/>
            <person name="Shen Q.Y."/>
            <person name="Chen G.J."/>
            <person name="Du Z.J."/>
        </authorList>
    </citation>
    <scope>NUCLEOTIDE SEQUENCE [LARGE SCALE GENOMIC DNA]</scope>
    <source>
        <strain evidence="1 2">SY21</strain>
    </source>
</reference>
<dbReference type="RefSeq" id="WP_119349466.1">
    <property type="nucleotide sequence ID" value="NZ_QWET01000005.1"/>
</dbReference>
<dbReference type="OrthoDB" id="1125139at2"/>